<evidence type="ECO:0000256" key="9">
    <source>
        <dbReference type="HAMAP-Rule" id="MF_01814"/>
    </source>
</evidence>
<evidence type="ECO:0000313" key="12">
    <source>
        <dbReference type="Proteomes" id="UP000831880"/>
    </source>
</evidence>
<gene>
    <name evidence="9 11" type="primary">fapR</name>
    <name evidence="11" type="ORF">MUO14_22855</name>
</gene>
<dbReference type="InterPro" id="IPR029069">
    <property type="entry name" value="HotDog_dom_sf"/>
</dbReference>
<keyword evidence="5 9" id="KW-0443">Lipid metabolism</keyword>
<comment type="function">
    <text evidence="9">Transcriptional factor involved in regulation of membrane lipid biosynthesis by repressing genes involved in fatty acid and phospholipid metabolism.</text>
</comment>
<evidence type="ECO:0000256" key="6">
    <source>
        <dbReference type="ARBA" id="ARBA00023125"/>
    </source>
</evidence>
<evidence type="ECO:0000256" key="5">
    <source>
        <dbReference type="ARBA" id="ARBA00023098"/>
    </source>
</evidence>
<organism evidence="11 12">
    <name type="scientific">Halobacillus shinanisalinarum</name>
    <dbReference type="NCBI Taxonomy" id="2932258"/>
    <lineage>
        <taxon>Bacteria</taxon>
        <taxon>Bacillati</taxon>
        <taxon>Bacillota</taxon>
        <taxon>Bacilli</taxon>
        <taxon>Bacillales</taxon>
        <taxon>Bacillaceae</taxon>
        <taxon>Halobacillus</taxon>
    </lineage>
</organism>
<keyword evidence="7 9" id="KW-0275">Fatty acid biosynthesis</keyword>
<evidence type="ECO:0000313" key="11">
    <source>
        <dbReference type="EMBL" id="UOQ93186.1"/>
    </source>
</evidence>
<evidence type="ECO:0000256" key="7">
    <source>
        <dbReference type="ARBA" id="ARBA00023160"/>
    </source>
</evidence>
<evidence type="ECO:0000256" key="1">
    <source>
        <dbReference type="ARBA" id="ARBA00022491"/>
    </source>
</evidence>
<keyword evidence="12" id="KW-1185">Reference proteome</keyword>
<dbReference type="Pfam" id="PF03061">
    <property type="entry name" value="4HBT"/>
    <property type="match status" value="1"/>
</dbReference>
<dbReference type="InterPro" id="IPR036388">
    <property type="entry name" value="WH-like_DNA-bd_sf"/>
</dbReference>
<accession>A0ABY4GZ13</accession>
<keyword evidence="6 9" id="KW-0238">DNA-binding</keyword>
<keyword evidence="1 9" id="KW-0678">Repressor</keyword>
<evidence type="ECO:0000256" key="4">
    <source>
        <dbReference type="ARBA" id="ARBA00023015"/>
    </source>
</evidence>
<protein>
    <recommendedName>
        <fullName evidence="9">Transcription factor FapR</fullName>
    </recommendedName>
    <alternativeName>
        <fullName evidence="9">Fatty acid and phospholipid biosynthesis regulator</fullName>
    </alternativeName>
</protein>
<evidence type="ECO:0000256" key="8">
    <source>
        <dbReference type="ARBA" id="ARBA00023163"/>
    </source>
</evidence>
<name>A0ABY4GZ13_9BACI</name>
<dbReference type="NCBIfam" id="NF003359">
    <property type="entry name" value="PRK04424.1"/>
    <property type="match status" value="1"/>
</dbReference>
<keyword evidence="8 9" id="KW-0804">Transcription</keyword>
<feature type="domain" description="Thioesterase" evidence="10">
    <location>
        <begin position="103"/>
        <end position="152"/>
    </location>
</feature>
<dbReference type="PIRSF" id="PIRSF037733">
    <property type="entry name" value="Transcription_factor_FapR"/>
    <property type="match status" value="1"/>
</dbReference>
<dbReference type="Gene3D" id="3.10.129.10">
    <property type="entry name" value="Hotdog Thioesterase"/>
    <property type="match status" value="1"/>
</dbReference>
<comment type="similarity">
    <text evidence="9">Belongs to the FapR family.</text>
</comment>
<dbReference type="EMBL" id="CP095074">
    <property type="protein sequence ID" value="UOQ93186.1"/>
    <property type="molecule type" value="Genomic_DNA"/>
</dbReference>
<dbReference type="SUPFAM" id="SSF54637">
    <property type="entry name" value="Thioesterase/thiol ester dehydrase-isomerase"/>
    <property type="match status" value="1"/>
</dbReference>
<dbReference type="HAMAP" id="MF_01814">
    <property type="entry name" value="Transcrip_fact_FapR"/>
    <property type="match status" value="1"/>
</dbReference>
<keyword evidence="4 9" id="KW-0805">Transcription regulation</keyword>
<dbReference type="Proteomes" id="UP000831880">
    <property type="component" value="Chromosome"/>
</dbReference>
<dbReference type="RefSeq" id="WP_244752790.1">
    <property type="nucleotide sequence ID" value="NZ_CP095074.1"/>
</dbReference>
<sequence>MKRTKQVRQSELKETIEATPFVTDEALANRFSVSIQTIRLDRMELAIPELRERIRSVATQEWNETVKALPIEEVIGEVIDLELDQRAISILDIKSEHVFSRNDIARGHHLFAQANSLAVAVIDEELALTAESSIRFMRQVKRGERVVAKAFVRGDDNKGRTIVDVHSFVDSEEVFAGTFEMFRQQDVKRSE</sequence>
<proteinExistence type="inferred from homology"/>
<dbReference type="Gene3D" id="1.10.10.10">
    <property type="entry name" value="Winged helix-like DNA-binding domain superfamily/Winged helix DNA-binding domain"/>
    <property type="match status" value="1"/>
</dbReference>
<evidence type="ECO:0000256" key="3">
    <source>
        <dbReference type="ARBA" id="ARBA00022832"/>
    </source>
</evidence>
<dbReference type="InterPro" id="IPR017275">
    <property type="entry name" value="Transcription_factor_FapR"/>
</dbReference>
<dbReference type="InterPro" id="IPR006683">
    <property type="entry name" value="Thioestr_dom"/>
</dbReference>
<evidence type="ECO:0000256" key="2">
    <source>
        <dbReference type="ARBA" id="ARBA00022516"/>
    </source>
</evidence>
<keyword evidence="2 9" id="KW-0444">Lipid biosynthesis</keyword>
<evidence type="ECO:0000259" key="10">
    <source>
        <dbReference type="Pfam" id="PF03061"/>
    </source>
</evidence>
<reference evidence="11 12" key="1">
    <citation type="submission" date="2022-04" db="EMBL/GenBank/DDBJ databases">
        <title>Halobacillus sp. isolated from saltern.</title>
        <authorList>
            <person name="Won M."/>
            <person name="Lee C.-M."/>
            <person name="Woen H.-Y."/>
            <person name="Kwon S.-W."/>
        </authorList>
    </citation>
    <scope>NUCLEOTIDE SEQUENCE [LARGE SCALE GENOMIC DNA]</scope>
    <source>
        <strain evidence="11 12">SSTM10-2</strain>
    </source>
</reference>
<keyword evidence="3 9" id="KW-0276">Fatty acid metabolism</keyword>